<dbReference type="EMBL" id="JADNRY010000375">
    <property type="protein sequence ID" value="KAF9058468.1"/>
    <property type="molecule type" value="Genomic_DNA"/>
</dbReference>
<feature type="compositionally biased region" description="Basic and acidic residues" evidence="1">
    <location>
        <begin position="1049"/>
        <end position="1064"/>
    </location>
</feature>
<accession>A0A9P5P7M7</accession>
<dbReference type="InterPro" id="IPR038279">
    <property type="entry name" value="Ndc10_dom2_sf"/>
</dbReference>
<evidence type="ECO:0000259" key="2">
    <source>
        <dbReference type="Pfam" id="PF16787"/>
    </source>
</evidence>
<dbReference type="OrthoDB" id="2675946at2759"/>
<comment type="caution">
    <text evidence="3">The sequence shown here is derived from an EMBL/GenBank/DDBJ whole genome shotgun (WGS) entry which is preliminary data.</text>
</comment>
<keyword evidence="4" id="KW-1185">Reference proteome</keyword>
<gene>
    <name evidence="3" type="ORF">BDP27DRAFT_1275000</name>
</gene>
<feature type="compositionally biased region" description="Polar residues" evidence="1">
    <location>
        <begin position="21"/>
        <end position="33"/>
    </location>
</feature>
<feature type="domain" description="Ndc10" evidence="2">
    <location>
        <begin position="432"/>
        <end position="702"/>
    </location>
</feature>
<reference evidence="3" key="1">
    <citation type="submission" date="2020-11" db="EMBL/GenBank/DDBJ databases">
        <authorList>
            <consortium name="DOE Joint Genome Institute"/>
            <person name="Ahrendt S."/>
            <person name="Riley R."/>
            <person name="Andreopoulos W."/>
            <person name="Labutti K."/>
            <person name="Pangilinan J."/>
            <person name="Ruiz-Duenas F.J."/>
            <person name="Barrasa J.M."/>
            <person name="Sanchez-Garcia M."/>
            <person name="Camarero S."/>
            <person name="Miyauchi S."/>
            <person name="Serrano A."/>
            <person name="Linde D."/>
            <person name="Babiker R."/>
            <person name="Drula E."/>
            <person name="Ayuso-Fernandez I."/>
            <person name="Pacheco R."/>
            <person name="Padilla G."/>
            <person name="Ferreira P."/>
            <person name="Barriuso J."/>
            <person name="Kellner H."/>
            <person name="Castanera R."/>
            <person name="Alfaro M."/>
            <person name="Ramirez L."/>
            <person name="Pisabarro A.G."/>
            <person name="Kuo A."/>
            <person name="Tritt A."/>
            <person name="Lipzen A."/>
            <person name="He G."/>
            <person name="Yan M."/>
            <person name="Ng V."/>
            <person name="Cullen D."/>
            <person name="Martin F."/>
            <person name="Rosso M.-N."/>
            <person name="Henrissat B."/>
            <person name="Hibbett D."/>
            <person name="Martinez A.T."/>
            <person name="Grigoriev I.V."/>
        </authorList>
    </citation>
    <scope>NUCLEOTIDE SEQUENCE</scope>
    <source>
        <strain evidence="3">AH 40177</strain>
    </source>
</reference>
<dbReference type="InterPro" id="IPR031872">
    <property type="entry name" value="NDC10_II"/>
</dbReference>
<dbReference type="Pfam" id="PF16787">
    <property type="entry name" value="NDC10_II"/>
    <property type="match status" value="1"/>
</dbReference>
<feature type="compositionally biased region" description="Low complexity" evidence="1">
    <location>
        <begin position="1037"/>
        <end position="1048"/>
    </location>
</feature>
<protein>
    <recommendedName>
        <fullName evidence="2">Ndc10 domain-containing protein</fullName>
    </recommendedName>
</protein>
<dbReference type="Proteomes" id="UP000772434">
    <property type="component" value="Unassembled WGS sequence"/>
</dbReference>
<dbReference type="GO" id="GO:0003677">
    <property type="term" value="F:DNA binding"/>
    <property type="evidence" value="ECO:0007669"/>
    <property type="project" value="InterPro"/>
</dbReference>
<dbReference type="Gene3D" id="1.10.443.20">
    <property type="entry name" value="Centromere DNA-binding protein complex CBF3 subunit, domain 2"/>
    <property type="match status" value="1"/>
</dbReference>
<feature type="region of interest" description="Disordered" evidence="1">
    <location>
        <begin position="1"/>
        <end position="33"/>
    </location>
</feature>
<name>A0A9P5P7M7_9AGAR</name>
<feature type="region of interest" description="Disordered" evidence="1">
    <location>
        <begin position="1008"/>
        <end position="1072"/>
    </location>
</feature>
<evidence type="ECO:0000313" key="4">
    <source>
        <dbReference type="Proteomes" id="UP000772434"/>
    </source>
</evidence>
<dbReference type="AlphaFoldDB" id="A0A9P5P7M7"/>
<proteinExistence type="predicted"/>
<evidence type="ECO:0000313" key="3">
    <source>
        <dbReference type="EMBL" id="KAF9058468.1"/>
    </source>
</evidence>
<sequence length="1072" mass="118884">MESSDQIRSSLTTSRTQSQQAISISLSTDSQGNPIASRAALEQALATISTKRPLHHALQEMNVKFTQRAKVNELKILLLNARFPNANTNDLSMPAHSLDASALAASNRPPLTHASAPKQAGSGSTVRNITSALDPPCLTLFPPNRGPSMSSSVPANSQLPASVSSLIPVVPQLPASVSSSGLEPVTLYTGDGDEADLVNAFNIEGAHGEEIFGYDLTPVMEDSDSDSEDEDDLDCNENFKKQVRVEASARFEKNRRAGGRKTQDAMIRRWKEFISIAKFNQWKILDDIVDEHSLLLYIKYTAERPKQTRQGVDIKGTFVGAAQLKKQYFGALRIRKQQEAADPSLKTKRPATSVIVWDAIKNRMDEALNREWSGDINNPDDDAEDIIAQTFLDAMTQDKMDKINLAFLQHSHMRQAVFGHLAHTAQHASGNRGDDFRAYRLAELQPYTMIHPNKVTAMHCTIGMQSEEKAGRRGMKTRVNPSYSVFVAHADPLWCPQGAWAMYHHLIHDVEHISDKCDISWDLNKTWRKIHVLHGPDSPETPLSGSSLYNLYRRALDLAGVKSKMKQHLPRHLLGYKNEKMGVDPNATAKMGWSRGSTFFDTYAPALPKAAILGAHGFKEHEGYDPIWRHVHVPDQFLTLMCPMAEEVLDSIVGRQNLTGAANYWTMIINLRPYLFQCAAAIFQVCPKSSVFRLPALANSDVQNWMRSTFPTDLSLLKANAGNPLDLERLQNDILQRELSAMNATLQSQSAQISRLLQIVERRTEIFSPAKGYSIAKYHQSATTAGSTHSMSDLLPAVEIGSVSCAVNHNSSVYEAKDETLRAFANSVSPKTPQVRDITQVDYVLPDTAAFYAPGAPHGIWPPLFGQKSIRWDDVFNAVHPRSANRCWSCWKPGKTLGSYKISEIWGIWTQGEVVVDNDGVQTGLKPPLGLVEQHFREKWRSGKVDNAKIDGKQWERFREIPEWIDGQASSRGVSPQSLIQELENMCKTDSGTALSLNQLRLILKTQRETTSAVTPTAIDTPDPQSDVPVASFSPLADTSTTATTSTHHTSDSTKRRKPAADPRRPKKLKTA</sequence>
<evidence type="ECO:0000256" key="1">
    <source>
        <dbReference type="SAM" id="MobiDB-lite"/>
    </source>
</evidence>
<feature type="compositionally biased region" description="Low complexity" evidence="1">
    <location>
        <begin position="1"/>
        <end position="20"/>
    </location>
</feature>
<organism evidence="3 4">
    <name type="scientific">Rhodocollybia butyracea</name>
    <dbReference type="NCBI Taxonomy" id="206335"/>
    <lineage>
        <taxon>Eukaryota</taxon>
        <taxon>Fungi</taxon>
        <taxon>Dikarya</taxon>
        <taxon>Basidiomycota</taxon>
        <taxon>Agaricomycotina</taxon>
        <taxon>Agaricomycetes</taxon>
        <taxon>Agaricomycetidae</taxon>
        <taxon>Agaricales</taxon>
        <taxon>Marasmiineae</taxon>
        <taxon>Omphalotaceae</taxon>
        <taxon>Rhodocollybia</taxon>
    </lineage>
</organism>